<feature type="domain" description="SNF2 N-terminal" evidence="2">
    <location>
        <begin position="62"/>
        <end position="126"/>
    </location>
</feature>
<dbReference type="InterPro" id="IPR027417">
    <property type="entry name" value="P-loop_NTPase"/>
</dbReference>
<sequence length="129" mass="14736">MPAIKIVEKCPKCNKVALVSSTRTLGSKKFLTLKCGHTITEQQLVTSKEKVRDIVWNKLYPYQQEAVEFIEKSNFNCLVADPMGAGKTIEVLGAIRYNFEQVTPIILVVKSSLKYNWAKEILKWLEKFV</sequence>
<protein>
    <recommendedName>
        <fullName evidence="2">SNF2 N-terminal domain-containing protein</fullName>
    </recommendedName>
</protein>
<name>A0A0F9DKI9_9ZZZZ</name>
<dbReference type="GO" id="GO:0031297">
    <property type="term" value="P:replication fork processing"/>
    <property type="evidence" value="ECO:0007669"/>
    <property type="project" value="TreeGrafter"/>
</dbReference>
<comment type="caution">
    <text evidence="3">The sequence shown here is derived from an EMBL/GenBank/DDBJ whole genome shotgun (WGS) entry which is preliminary data.</text>
</comment>
<dbReference type="Pfam" id="PF00176">
    <property type="entry name" value="SNF2-rel_dom"/>
    <property type="match status" value="1"/>
</dbReference>
<dbReference type="GO" id="GO:0005524">
    <property type="term" value="F:ATP binding"/>
    <property type="evidence" value="ECO:0007669"/>
    <property type="project" value="InterPro"/>
</dbReference>
<dbReference type="GO" id="GO:0016787">
    <property type="term" value="F:hydrolase activity"/>
    <property type="evidence" value="ECO:0007669"/>
    <property type="project" value="UniProtKB-KW"/>
</dbReference>
<dbReference type="InterPro" id="IPR038718">
    <property type="entry name" value="SNF2-like_sf"/>
</dbReference>
<dbReference type="InterPro" id="IPR000330">
    <property type="entry name" value="SNF2_N"/>
</dbReference>
<dbReference type="SUPFAM" id="SSF52540">
    <property type="entry name" value="P-loop containing nucleoside triphosphate hydrolases"/>
    <property type="match status" value="1"/>
</dbReference>
<proteinExistence type="predicted"/>
<keyword evidence="1" id="KW-0378">Hydrolase</keyword>
<evidence type="ECO:0000259" key="2">
    <source>
        <dbReference type="Pfam" id="PF00176"/>
    </source>
</evidence>
<dbReference type="EMBL" id="LAZR01028582">
    <property type="protein sequence ID" value="KKL62149.1"/>
    <property type="molecule type" value="Genomic_DNA"/>
</dbReference>
<accession>A0A0F9DKI9</accession>
<evidence type="ECO:0000313" key="3">
    <source>
        <dbReference type="EMBL" id="KKL62149.1"/>
    </source>
</evidence>
<dbReference type="Gene3D" id="3.40.50.10810">
    <property type="entry name" value="Tandem AAA-ATPase domain"/>
    <property type="match status" value="1"/>
</dbReference>
<reference evidence="3" key="1">
    <citation type="journal article" date="2015" name="Nature">
        <title>Complex archaea that bridge the gap between prokaryotes and eukaryotes.</title>
        <authorList>
            <person name="Spang A."/>
            <person name="Saw J.H."/>
            <person name="Jorgensen S.L."/>
            <person name="Zaremba-Niedzwiedzka K."/>
            <person name="Martijn J."/>
            <person name="Lind A.E."/>
            <person name="van Eijk R."/>
            <person name="Schleper C."/>
            <person name="Guy L."/>
            <person name="Ettema T.J."/>
        </authorList>
    </citation>
    <scope>NUCLEOTIDE SEQUENCE</scope>
</reference>
<organism evidence="3">
    <name type="scientific">marine sediment metagenome</name>
    <dbReference type="NCBI Taxonomy" id="412755"/>
    <lineage>
        <taxon>unclassified sequences</taxon>
        <taxon>metagenomes</taxon>
        <taxon>ecological metagenomes</taxon>
    </lineage>
</organism>
<evidence type="ECO:0000256" key="1">
    <source>
        <dbReference type="ARBA" id="ARBA00022801"/>
    </source>
</evidence>
<gene>
    <name evidence="3" type="ORF">LCGC14_2188050</name>
</gene>
<dbReference type="GO" id="GO:0006281">
    <property type="term" value="P:DNA repair"/>
    <property type="evidence" value="ECO:0007669"/>
    <property type="project" value="TreeGrafter"/>
</dbReference>
<dbReference type="AlphaFoldDB" id="A0A0F9DKI9"/>
<dbReference type="PANTHER" id="PTHR45766:SF6">
    <property type="entry name" value="SWI_SNF-RELATED MATRIX-ASSOCIATED ACTIN-DEPENDENT REGULATOR OF CHROMATIN SUBFAMILY A-LIKE PROTEIN 1"/>
    <property type="match status" value="1"/>
</dbReference>
<dbReference type="PANTHER" id="PTHR45766">
    <property type="entry name" value="DNA ANNEALING HELICASE AND ENDONUCLEASE ZRANB3 FAMILY MEMBER"/>
    <property type="match status" value="1"/>
</dbReference>